<dbReference type="AlphaFoldDB" id="A0A8S4C477"/>
<comment type="caution">
    <text evidence="4">The sequence shown here is derived from an EMBL/GenBank/DDBJ whole genome shotgun (WGS) entry which is preliminary data.</text>
</comment>
<accession>A0A8S4C477</accession>
<dbReference type="PANTHER" id="PTHR47916:SF4">
    <property type="entry name" value="FRUCTOSE-BISPHOSPHATE ALDOLASE CLASS 1"/>
    <property type="match status" value="1"/>
</dbReference>
<dbReference type="SUPFAM" id="SSF51569">
    <property type="entry name" value="Aldolase"/>
    <property type="match status" value="1"/>
</dbReference>
<evidence type="ECO:0000256" key="3">
    <source>
        <dbReference type="ARBA" id="ARBA00023270"/>
    </source>
</evidence>
<name>A0A8S4C477_9ACAR</name>
<dbReference type="InterPro" id="IPR050456">
    <property type="entry name" value="DeoC/FbaB_aldolase"/>
</dbReference>
<dbReference type="PIRSF" id="PIRSF038992">
    <property type="entry name" value="Aldolase_Ia"/>
    <property type="match status" value="1"/>
</dbReference>
<keyword evidence="2" id="KW-0456">Lyase</keyword>
<evidence type="ECO:0000256" key="1">
    <source>
        <dbReference type="ARBA" id="ARBA00013068"/>
    </source>
</evidence>
<organism evidence="4 5">
    <name type="scientific">Hyalomma marginatum</name>
    <dbReference type="NCBI Taxonomy" id="34627"/>
    <lineage>
        <taxon>Eukaryota</taxon>
        <taxon>Metazoa</taxon>
        <taxon>Ecdysozoa</taxon>
        <taxon>Arthropoda</taxon>
        <taxon>Chelicerata</taxon>
        <taxon>Arachnida</taxon>
        <taxon>Acari</taxon>
        <taxon>Parasitiformes</taxon>
        <taxon>Ixodida</taxon>
        <taxon>Ixodoidea</taxon>
        <taxon>Ixodidae</taxon>
        <taxon>Hyalomminae</taxon>
        <taxon>Hyalomma</taxon>
    </lineage>
</organism>
<protein>
    <recommendedName>
        <fullName evidence="1">fructose-bisphosphate aldolase</fullName>
        <ecNumber evidence="1">4.1.2.13</ecNumber>
    </recommendedName>
</protein>
<dbReference type="InterPro" id="IPR013785">
    <property type="entry name" value="Aldolase_TIM"/>
</dbReference>
<dbReference type="Gene3D" id="3.20.20.70">
    <property type="entry name" value="Aldolase class I"/>
    <property type="match status" value="1"/>
</dbReference>
<evidence type="ECO:0000313" key="4">
    <source>
        <dbReference type="EMBL" id="CAG7597235.1"/>
    </source>
</evidence>
<dbReference type="PANTHER" id="PTHR47916">
    <property type="entry name" value="FRUCTOSE-BISPHOSPHATE ALDOLASE CLASS 1"/>
    <property type="match status" value="1"/>
</dbReference>
<dbReference type="CDD" id="cd00958">
    <property type="entry name" value="DhnA"/>
    <property type="match status" value="1"/>
</dbReference>
<dbReference type="InterPro" id="IPR041720">
    <property type="entry name" value="FbaB-like"/>
</dbReference>
<keyword evidence="3" id="KW-0704">Schiff base</keyword>
<dbReference type="Proteomes" id="UP000837675">
    <property type="component" value="Unassembled WGS sequence"/>
</dbReference>
<dbReference type="EC" id="4.1.2.13" evidence="1"/>
<dbReference type="NCBIfam" id="NF006704">
    <property type="entry name" value="PRK09250.1-1"/>
    <property type="match status" value="1"/>
</dbReference>
<dbReference type="EMBL" id="CAJVAF010000322">
    <property type="protein sequence ID" value="CAG7597235.1"/>
    <property type="molecule type" value="Genomic_DNA"/>
</dbReference>
<keyword evidence="5" id="KW-1185">Reference proteome</keyword>
<reference evidence="4" key="1">
    <citation type="submission" date="2021-06" db="EMBL/GenBank/DDBJ databases">
        <authorList>
            <person name="Nardi T."/>
            <person name="Nardi T."/>
        </authorList>
    </citation>
    <scope>NUCLEOTIDE SEQUENCE</scope>
</reference>
<sequence length="322" mass="35113">MVRINSKIKEIISYYDSDNPGVRSNLVKILNHGKLAGTGHLVILPVDQGFEHGPAKSFSMNKRAYDPEYHISLALEAGLSAYAAPLGMLEVIAAKYAGEIPLILKINSSNSLSANSSDYDQAITASVEDALRLGCSAIGFTIYPGSDRANDMIEEIQKISLEAKRNGLAIVIWSYPRGRGISKKGETAVDVIAYATHIAALIGAHIIKVKLPSSDIELSENKGVYEKNSIKVKLLAERVHHIMSSAFAGKRMVLFSGGASKNNEELFEEIKAIKNGGGTGSIIGRNTFQRPKEEALKMLAKIIDIYSADFRKNLIPKEQYHL</sequence>
<proteinExistence type="predicted"/>
<dbReference type="Pfam" id="PF01791">
    <property type="entry name" value="DeoC"/>
    <property type="match status" value="1"/>
</dbReference>
<gene>
    <name evidence="4" type="primary">fbaB</name>
    <name evidence="4" type="ORF">MHYMCMPASI_00921</name>
</gene>
<dbReference type="GO" id="GO:0004332">
    <property type="term" value="F:fructose-bisphosphate aldolase activity"/>
    <property type="evidence" value="ECO:0007669"/>
    <property type="project" value="UniProtKB-EC"/>
</dbReference>
<dbReference type="InterPro" id="IPR002915">
    <property type="entry name" value="DeoC/FbaB/LacD_aldolase"/>
</dbReference>
<dbReference type="SMART" id="SM01133">
    <property type="entry name" value="DeoC"/>
    <property type="match status" value="1"/>
</dbReference>
<evidence type="ECO:0000313" key="5">
    <source>
        <dbReference type="Proteomes" id="UP000837675"/>
    </source>
</evidence>
<evidence type="ECO:0000256" key="2">
    <source>
        <dbReference type="ARBA" id="ARBA00023239"/>
    </source>
</evidence>